<reference evidence="1 2" key="1">
    <citation type="submission" date="2016-10" db="EMBL/GenBank/DDBJ databases">
        <authorList>
            <person name="Varghese N."/>
            <person name="Submissions S."/>
        </authorList>
    </citation>
    <scope>NUCLEOTIDE SEQUENCE [LARGE SCALE GENOMIC DNA]</scope>
    <source>
        <strain evidence="1 2">Nl1</strain>
    </source>
</reference>
<keyword evidence="2" id="KW-1185">Reference proteome</keyword>
<proteinExistence type="predicted"/>
<dbReference type="EMBL" id="FNKY01000001">
    <property type="protein sequence ID" value="SDQ97942.1"/>
    <property type="molecule type" value="Genomic_DNA"/>
</dbReference>
<evidence type="ECO:0000313" key="1">
    <source>
        <dbReference type="EMBL" id="SDQ97942.1"/>
    </source>
</evidence>
<accession>A0ABY0TQB6</accession>
<organism evidence="1 2">
    <name type="scientific">Nitrosospira multiformis</name>
    <dbReference type="NCBI Taxonomy" id="1231"/>
    <lineage>
        <taxon>Bacteria</taxon>
        <taxon>Pseudomonadati</taxon>
        <taxon>Pseudomonadota</taxon>
        <taxon>Betaproteobacteria</taxon>
        <taxon>Nitrosomonadales</taxon>
        <taxon>Nitrosomonadaceae</taxon>
        <taxon>Nitrosospira</taxon>
    </lineage>
</organism>
<gene>
    <name evidence="1" type="ORF">SAMN05216402_3092</name>
</gene>
<sequence length="71" mass="8168">MYYYSLSRVSGMKELLTGRILICCVSYTLDKICYQLPYKILRFELITLDSPIMIGCYQIAQDANGRGSPYL</sequence>
<protein>
    <submittedName>
        <fullName evidence="1">Uncharacterized protein</fullName>
    </submittedName>
</protein>
<evidence type="ECO:0000313" key="2">
    <source>
        <dbReference type="Proteomes" id="UP000183471"/>
    </source>
</evidence>
<comment type="caution">
    <text evidence="1">The sequence shown here is derived from an EMBL/GenBank/DDBJ whole genome shotgun (WGS) entry which is preliminary data.</text>
</comment>
<name>A0ABY0TQB6_9PROT</name>
<dbReference type="Proteomes" id="UP000183471">
    <property type="component" value="Unassembled WGS sequence"/>
</dbReference>